<dbReference type="InterPro" id="IPR011042">
    <property type="entry name" value="6-blade_b-propeller_TolB-like"/>
</dbReference>
<dbReference type="Gene3D" id="3.10.350.10">
    <property type="entry name" value="LysM domain"/>
    <property type="match status" value="1"/>
</dbReference>
<organism evidence="3">
    <name type="scientific">Deinococcus sonorensis KR-87</name>
    <dbReference type="NCBI Taxonomy" id="694439"/>
    <lineage>
        <taxon>Bacteria</taxon>
        <taxon>Thermotogati</taxon>
        <taxon>Deinococcota</taxon>
        <taxon>Deinococci</taxon>
        <taxon>Deinococcales</taxon>
        <taxon>Deinococcaceae</taxon>
        <taxon>Deinococcus</taxon>
    </lineage>
</organism>
<evidence type="ECO:0000259" key="2">
    <source>
        <dbReference type="PROSITE" id="PS51782"/>
    </source>
</evidence>
<dbReference type="SUPFAM" id="SSF50969">
    <property type="entry name" value="YVTN repeat-like/Quinoprotein amine dehydrogenase"/>
    <property type="match status" value="1"/>
</dbReference>
<dbReference type="AlphaFoldDB" id="A0AAU7UA73"/>
<name>A0AAU7UA73_9DEIO</name>
<feature type="domain" description="LysM" evidence="2">
    <location>
        <begin position="16"/>
        <end position="59"/>
    </location>
</feature>
<dbReference type="InterPro" id="IPR011044">
    <property type="entry name" value="Quino_amine_DH_bsu"/>
</dbReference>
<dbReference type="CDD" id="cd00118">
    <property type="entry name" value="LysM"/>
    <property type="match status" value="1"/>
</dbReference>
<dbReference type="PROSITE" id="PS51782">
    <property type="entry name" value="LYSM"/>
    <property type="match status" value="1"/>
</dbReference>
<dbReference type="Pfam" id="PF01476">
    <property type="entry name" value="LysM"/>
    <property type="match status" value="1"/>
</dbReference>
<evidence type="ECO:0000313" key="3">
    <source>
        <dbReference type="EMBL" id="XBV85268.1"/>
    </source>
</evidence>
<dbReference type="RefSeq" id="WP_350243305.1">
    <property type="nucleotide sequence ID" value="NZ_CP158299.1"/>
</dbReference>
<sequence>MSGVLTALLCGQALAATYVVKPGDTLYSLARSVGLTVAQLQALNQLTGTDLKVGQTLELPAGPAQPPAPPAPTETLPPPMPGTARPAVQVSRPGCCANVQWTADSTQLIVLDRPAGGEPGLYRIPADGSAPAGFLDLSPALLSPDGAFALQPRSASSATAVRFSDGARAAVPTSGRDAAWSPQGALAWSTYGTADRDDWIPLTVFVADPFVNGSVAAPRRLPTVYGGRLVGWLNGTTVLLTGRLTRTDPRRSLVSVNIQGGPPQVLAEGQMFSGVRVSPDGSRVVYRVTLDMPGRNGMFVVGTEDRRVTPLPLFGSARWQDPGHLLMVPFEPGQPSQRLVQLDVESGEVRPLLTLQDRIAHDDWQVAPDGLRVAYLSQTSRALLVLPLPPTLPPIPIPADPGPAPEAP</sequence>
<accession>A0AAU7UA73</accession>
<dbReference type="KEGG" id="dsc:ABOD76_17790"/>
<reference evidence="3" key="1">
    <citation type="submission" date="2024-06" db="EMBL/GenBank/DDBJ databases">
        <title>Draft Genome Sequence of Deinococcus sonorensis Type Strain KR-87, a Biofilm Producing Representative of the Genus Deinococcus.</title>
        <authorList>
            <person name="Boren L.S."/>
            <person name="Grosso R.A."/>
            <person name="Hugenberg-Cox A.N."/>
            <person name="Hill J.T.E."/>
            <person name="Albert C.M."/>
            <person name="Tuohy J.M."/>
        </authorList>
    </citation>
    <scope>NUCLEOTIDE SEQUENCE</scope>
    <source>
        <strain evidence="3">KR-87</strain>
    </source>
</reference>
<dbReference type="Gene3D" id="2.120.10.30">
    <property type="entry name" value="TolB, C-terminal domain"/>
    <property type="match status" value="1"/>
</dbReference>
<dbReference type="SMART" id="SM00257">
    <property type="entry name" value="LysM"/>
    <property type="match status" value="1"/>
</dbReference>
<dbReference type="InterPro" id="IPR018392">
    <property type="entry name" value="LysM"/>
</dbReference>
<protein>
    <submittedName>
        <fullName evidence="3">LysM peptidoglycan-binding domain-containing protein</fullName>
    </submittedName>
</protein>
<feature type="region of interest" description="Disordered" evidence="1">
    <location>
        <begin position="57"/>
        <end position="89"/>
    </location>
</feature>
<gene>
    <name evidence="3" type="ORF">ABOD76_17790</name>
</gene>
<feature type="compositionally biased region" description="Pro residues" evidence="1">
    <location>
        <begin position="63"/>
        <end position="81"/>
    </location>
</feature>
<dbReference type="InterPro" id="IPR036779">
    <property type="entry name" value="LysM_dom_sf"/>
</dbReference>
<dbReference type="SUPFAM" id="SSF54106">
    <property type="entry name" value="LysM domain"/>
    <property type="match status" value="1"/>
</dbReference>
<proteinExistence type="predicted"/>
<evidence type="ECO:0000256" key="1">
    <source>
        <dbReference type="SAM" id="MobiDB-lite"/>
    </source>
</evidence>
<dbReference type="EMBL" id="CP158299">
    <property type="protein sequence ID" value="XBV85268.1"/>
    <property type="molecule type" value="Genomic_DNA"/>
</dbReference>